<dbReference type="RefSeq" id="XP_043009611.1">
    <property type="nucleotide sequence ID" value="XM_043154320.1"/>
</dbReference>
<reference evidence="1" key="1">
    <citation type="journal article" date="2021" name="Genome Biol. Evol.">
        <title>The assembled and annotated genome of the fairy-ring fungus Marasmius oreades.</title>
        <authorList>
            <person name="Hiltunen M."/>
            <person name="Ament-Velasquez S.L."/>
            <person name="Johannesson H."/>
        </authorList>
    </citation>
    <scope>NUCLEOTIDE SEQUENCE</scope>
    <source>
        <strain evidence="1">03SP1</strain>
    </source>
</reference>
<proteinExistence type="predicted"/>
<dbReference type="KEGG" id="more:E1B28_009424"/>
<comment type="caution">
    <text evidence="1">The sequence shown here is derived from an EMBL/GenBank/DDBJ whole genome shotgun (WGS) entry which is preliminary data.</text>
</comment>
<evidence type="ECO:0000313" key="1">
    <source>
        <dbReference type="EMBL" id="KAG7093141.1"/>
    </source>
</evidence>
<dbReference type="EMBL" id="CM032185">
    <property type="protein sequence ID" value="KAG7093141.1"/>
    <property type="molecule type" value="Genomic_DNA"/>
</dbReference>
<dbReference type="Proteomes" id="UP001049176">
    <property type="component" value="Chromosome 5"/>
</dbReference>
<gene>
    <name evidence="1" type="ORF">E1B28_009424</name>
</gene>
<sequence length="63" mass="6798">MDGWRGLNAPVGGAVCEDDLIRFLYGDAATSEHSLGYAVLKSQRSRQWLSSIRSCGQLLVGNA</sequence>
<evidence type="ECO:0000313" key="2">
    <source>
        <dbReference type="Proteomes" id="UP001049176"/>
    </source>
</evidence>
<dbReference type="AlphaFoldDB" id="A0A9P7S1R1"/>
<keyword evidence="2" id="KW-1185">Reference proteome</keyword>
<accession>A0A9P7S1R1</accession>
<organism evidence="1 2">
    <name type="scientific">Marasmius oreades</name>
    <name type="common">fairy-ring Marasmius</name>
    <dbReference type="NCBI Taxonomy" id="181124"/>
    <lineage>
        <taxon>Eukaryota</taxon>
        <taxon>Fungi</taxon>
        <taxon>Dikarya</taxon>
        <taxon>Basidiomycota</taxon>
        <taxon>Agaricomycotina</taxon>
        <taxon>Agaricomycetes</taxon>
        <taxon>Agaricomycetidae</taxon>
        <taxon>Agaricales</taxon>
        <taxon>Marasmiineae</taxon>
        <taxon>Marasmiaceae</taxon>
        <taxon>Marasmius</taxon>
    </lineage>
</organism>
<dbReference type="GeneID" id="66078500"/>
<protein>
    <submittedName>
        <fullName evidence="1">Uncharacterized protein</fullName>
    </submittedName>
</protein>
<name>A0A9P7S1R1_9AGAR</name>